<dbReference type="GO" id="GO:0005737">
    <property type="term" value="C:cytoplasm"/>
    <property type="evidence" value="ECO:0007669"/>
    <property type="project" value="UniProtKB-SubCell"/>
</dbReference>
<evidence type="ECO:0000256" key="1">
    <source>
        <dbReference type="ARBA" id="ARBA00004496"/>
    </source>
</evidence>
<dbReference type="InterPro" id="IPR051476">
    <property type="entry name" value="Bac_ResReg_Asp_Phosphatase"/>
</dbReference>
<accession>A0A4S2FSH5</accession>
<name>A0A4S2FSH5_9BACT</name>
<keyword evidence="7" id="KW-0175">Coiled coil</keyword>
<evidence type="ECO:0000256" key="8">
    <source>
        <dbReference type="SAM" id="Phobius"/>
    </source>
</evidence>
<keyword evidence="8" id="KW-0812">Transmembrane</keyword>
<evidence type="ECO:0000256" key="5">
    <source>
        <dbReference type="ARBA" id="ARBA00038253"/>
    </source>
</evidence>
<dbReference type="SUPFAM" id="SSF48452">
    <property type="entry name" value="TPR-like"/>
    <property type="match status" value="1"/>
</dbReference>
<keyword evidence="4 6" id="KW-0802">TPR repeat</keyword>
<dbReference type="PANTHER" id="PTHR46630">
    <property type="entry name" value="TETRATRICOPEPTIDE REPEAT PROTEIN 29"/>
    <property type="match status" value="1"/>
</dbReference>
<evidence type="ECO:0000256" key="3">
    <source>
        <dbReference type="ARBA" id="ARBA00022737"/>
    </source>
</evidence>
<evidence type="ECO:0000256" key="2">
    <source>
        <dbReference type="ARBA" id="ARBA00022490"/>
    </source>
</evidence>
<dbReference type="Gene3D" id="1.25.40.10">
    <property type="entry name" value="Tetratricopeptide repeat domain"/>
    <property type="match status" value="2"/>
</dbReference>
<dbReference type="SUPFAM" id="SSF46894">
    <property type="entry name" value="C-terminal effector domain of the bipartite response regulators"/>
    <property type="match status" value="1"/>
</dbReference>
<evidence type="ECO:0000256" key="6">
    <source>
        <dbReference type="PROSITE-ProRule" id="PRU00339"/>
    </source>
</evidence>
<dbReference type="Pfam" id="PF13424">
    <property type="entry name" value="TPR_12"/>
    <property type="match status" value="1"/>
</dbReference>
<evidence type="ECO:0000256" key="7">
    <source>
        <dbReference type="SAM" id="Coils"/>
    </source>
</evidence>
<protein>
    <submittedName>
        <fullName evidence="9">Tetratricopeptide repeat protein</fullName>
    </submittedName>
</protein>
<evidence type="ECO:0000313" key="9">
    <source>
        <dbReference type="EMBL" id="TGY72166.1"/>
    </source>
</evidence>
<dbReference type="RefSeq" id="WP_135950557.1">
    <property type="nucleotide sequence ID" value="NZ_CAONFL010000059.1"/>
</dbReference>
<feature type="repeat" description="TPR" evidence="6">
    <location>
        <begin position="228"/>
        <end position="261"/>
    </location>
</feature>
<dbReference type="PANTHER" id="PTHR46630:SF1">
    <property type="entry name" value="TETRATRICOPEPTIDE REPEAT PROTEIN 29"/>
    <property type="match status" value="1"/>
</dbReference>
<evidence type="ECO:0000313" key="10">
    <source>
        <dbReference type="Proteomes" id="UP000310760"/>
    </source>
</evidence>
<reference evidence="9 10" key="1">
    <citation type="submission" date="2019-04" db="EMBL/GenBank/DDBJ databases">
        <title>Microbes associate with the intestines of laboratory mice.</title>
        <authorList>
            <person name="Navarre W."/>
            <person name="Wong E."/>
            <person name="Huang K."/>
            <person name="Tropini C."/>
            <person name="Ng K."/>
            <person name="Yu B."/>
        </authorList>
    </citation>
    <scope>NUCLEOTIDE SEQUENCE [LARGE SCALE GENOMIC DNA]</scope>
    <source>
        <strain evidence="9 10">NM22_B1</strain>
    </source>
</reference>
<dbReference type="PROSITE" id="PS50005">
    <property type="entry name" value="TPR"/>
    <property type="match status" value="1"/>
</dbReference>
<dbReference type="AlphaFoldDB" id="A0A4S2FSH5"/>
<dbReference type="Proteomes" id="UP000310760">
    <property type="component" value="Unassembled WGS sequence"/>
</dbReference>
<comment type="caution">
    <text evidence="9">The sequence shown here is derived from an EMBL/GenBank/DDBJ whole genome shotgun (WGS) entry which is preliminary data.</text>
</comment>
<comment type="similarity">
    <text evidence="5">Belongs to the Rap family.</text>
</comment>
<keyword evidence="8" id="KW-0472">Membrane</keyword>
<dbReference type="GO" id="GO:0006355">
    <property type="term" value="P:regulation of DNA-templated transcription"/>
    <property type="evidence" value="ECO:0007669"/>
    <property type="project" value="InterPro"/>
</dbReference>
<keyword evidence="3" id="KW-0677">Repeat</keyword>
<feature type="transmembrane region" description="Helical" evidence="8">
    <location>
        <begin position="371"/>
        <end position="393"/>
    </location>
</feature>
<dbReference type="EMBL" id="SRYJ01000007">
    <property type="protein sequence ID" value="TGY72166.1"/>
    <property type="molecule type" value="Genomic_DNA"/>
</dbReference>
<keyword evidence="2" id="KW-0963">Cytoplasm</keyword>
<feature type="coiled-coil region" evidence="7">
    <location>
        <begin position="425"/>
        <end position="507"/>
    </location>
</feature>
<gene>
    <name evidence="9" type="ORF">E5339_04760</name>
</gene>
<dbReference type="InterPro" id="IPR011990">
    <property type="entry name" value="TPR-like_helical_dom_sf"/>
</dbReference>
<dbReference type="InterPro" id="IPR016032">
    <property type="entry name" value="Sig_transdc_resp-reg_C-effctor"/>
</dbReference>
<comment type="subcellular location">
    <subcellularLocation>
        <location evidence="1">Cytoplasm</location>
    </subcellularLocation>
</comment>
<dbReference type="GO" id="GO:0003677">
    <property type="term" value="F:DNA binding"/>
    <property type="evidence" value="ECO:0007669"/>
    <property type="project" value="InterPro"/>
</dbReference>
<sequence>MRRTQVIIILTIIITYLSACTFPNNGTTILLPELTQTESIMYEHPDSALHILQEMQVPASSDKLQKATWALLLTQAKYKNYREEVADSTFINIAYDYFMHQENTQRRAMVLYYKGILCKIAGKPEEAQKLYLAAIEEVEKTEDYQLAHLIYIELGDLYIFRDLYEDASKNIEKALHYAELANDDKYICSSYIFLARIMAALNQMNTSIEYYQKAILLAEKTEDNYLCSGAMNELAGIYTNIKDYQSALKYAQKALQIKETDKIESLGQNFLVLGEIYYNLPISDSAYYYFNKALHSSSIYTVRAAYQGLYYVSRDNHEYEKMSVYCDQLLNYQDSIQTLNKSSELAEMQKEYDQQKIINEKSQLEIDKKNIINMILLAGIGIVVGIAVMIYIYQKKLLRKERLLQRKEEEINQNTIKIQENEMIIARNRNRMEELAMQIEENKEVQEQLEEEHKALVEIQQQNESLKQENETLQNNINKYSFTLNEKSNELKRLEILAKENQRLRDRETYLSNLLIKDIRVIKNLKDKKSPIDVLQWEEIKKNIDLLFDNYTIRLSQVIPSITESDLQICCLIKLRFSNPTIASILNISPQSVSKRKFRLKDRITQKLGSLGESHTLDLWLLEF</sequence>
<dbReference type="SMART" id="SM00028">
    <property type="entry name" value="TPR"/>
    <property type="match status" value="4"/>
</dbReference>
<proteinExistence type="inferred from homology"/>
<evidence type="ECO:0000256" key="4">
    <source>
        <dbReference type="ARBA" id="ARBA00022803"/>
    </source>
</evidence>
<keyword evidence="8" id="KW-1133">Transmembrane helix</keyword>
<organism evidence="9 10">
    <name type="scientific">Phocaeicola sartorii</name>
    <dbReference type="NCBI Taxonomy" id="671267"/>
    <lineage>
        <taxon>Bacteria</taxon>
        <taxon>Pseudomonadati</taxon>
        <taxon>Bacteroidota</taxon>
        <taxon>Bacteroidia</taxon>
        <taxon>Bacteroidales</taxon>
        <taxon>Bacteroidaceae</taxon>
        <taxon>Phocaeicola</taxon>
    </lineage>
</organism>
<dbReference type="InterPro" id="IPR019734">
    <property type="entry name" value="TPR_rpt"/>
</dbReference>